<reference evidence="1" key="2">
    <citation type="submission" date="2018-05" db="EMBL/GenBank/DDBJ databases">
        <title>OgluRS3 (Oryza glumaepatula Reference Sequence Version 3).</title>
        <authorList>
            <person name="Zhang J."/>
            <person name="Kudrna D."/>
            <person name="Lee S."/>
            <person name="Talag J."/>
            <person name="Welchert J."/>
            <person name="Wing R.A."/>
        </authorList>
    </citation>
    <scope>NUCLEOTIDE SEQUENCE [LARGE SCALE GENOMIC DNA]</scope>
</reference>
<keyword evidence="2" id="KW-1185">Reference proteome</keyword>
<proteinExistence type="predicted"/>
<organism evidence="1">
    <name type="scientific">Oryza glumipatula</name>
    <dbReference type="NCBI Taxonomy" id="40148"/>
    <lineage>
        <taxon>Eukaryota</taxon>
        <taxon>Viridiplantae</taxon>
        <taxon>Streptophyta</taxon>
        <taxon>Embryophyta</taxon>
        <taxon>Tracheophyta</taxon>
        <taxon>Spermatophyta</taxon>
        <taxon>Magnoliopsida</taxon>
        <taxon>Liliopsida</taxon>
        <taxon>Poales</taxon>
        <taxon>Poaceae</taxon>
        <taxon>BOP clade</taxon>
        <taxon>Oryzoideae</taxon>
        <taxon>Oryzeae</taxon>
        <taxon>Oryzinae</taxon>
        <taxon>Oryza</taxon>
    </lineage>
</organism>
<accession>A0A0D9ZKV7</accession>
<reference evidence="1" key="1">
    <citation type="submission" date="2015-04" db="UniProtKB">
        <authorList>
            <consortium name="EnsemblPlants"/>
        </authorList>
    </citation>
    <scope>IDENTIFICATION</scope>
</reference>
<dbReference type="HOGENOM" id="CLU_201405_0_0_1"/>
<protein>
    <submittedName>
        <fullName evidence="1">Uncharacterized protein</fullName>
    </submittedName>
</protein>
<dbReference type="AlphaFoldDB" id="A0A0D9ZKV7"/>
<evidence type="ECO:0000313" key="1">
    <source>
        <dbReference type="EnsemblPlants" id="OGLUM04G12540.1"/>
    </source>
</evidence>
<dbReference type="Proteomes" id="UP000026961">
    <property type="component" value="Chromosome 4"/>
</dbReference>
<sequence>MAARRISFSLQLAGAKSLSPLLVGACCSGQRQLAAGVRLCGCLTNPGYSLTKNLYPLKSGKQNYFDRNDAPIH</sequence>
<name>A0A0D9ZKV7_9ORYZ</name>
<dbReference type="EnsemblPlants" id="OGLUM04G12540.1">
    <property type="protein sequence ID" value="OGLUM04G12540.1"/>
    <property type="gene ID" value="OGLUM04G12540"/>
</dbReference>
<dbReference type="Gramene" id="OGLUM04G12540.1">
    <property type="protein sequence ID" value="OGLUM04G12540.1"/>
    <property type="gene ID" value="OGLUM04G12540"/>
</dbReference>
<evidence type="ECO:0000313" key="2">
    <source>
        <dbReference type="Proteomes" id="UP000026961"/>
    </source>
</evidence>